<evidence type="ECO:0000313" key="2">
    <source>
        <dbReference type="Proteomes" id="UP000241074"/>
    </source>
</evidence>
<keyword evidence="2" id="KW-1185">Reference proteome</keyword>
<sequence length="343" mass="37941">MAFVCVTLYKIRKCGYFESLIHQAPAIDSSSSVWTDIVDWVKGLKSVGESSTYSATEDDGFHRAFCVDAVRLKKHDAYLFFMWNELATQDKGVSVLPMGSPIGRAKIAPVKIDAMDMPGYPSYFCVVPASGHVVNFRYSDRLNGSPAFQRYVTGFLSGFSPMVVRDSAEQTLILGYGIGGTVNPKAAFPLFATGEVRNPANIELLRNRCADIRKVVAKVPIRPVIAGQKTFLDAAREFVFLPVNNRLKASIPFRYEFKTKLTLAQLNTIISGHLQDGDKHVATDIGFTFAKESQSVKWLSGGLARDEIDLNIQFDKHDRLDFPTLAKAIDGSLDSLIKGLQEK</sequence>
<gene>
    <name evidence="1" type="ORF">C7S18_19940</name>
</gene>
<dbReference type="AlphaFoldDB" id="A0A2P1PWS9"/>
<dbReference type="Proteomes" id="UP000241074">
    <property type="component" value="Chromosome"/>
</dbReference>
<reference evidence="1 2" key="2">
    <citation type="submission" date="2018-03" db="EMBL/GenBank/DDBJ databases">
        <authorList>
            <person name="Keele B.F."/>
        </authorList>
    </citation>
    <scope>NUCLEOTIDE SEQUENCE [LARGE SCALE GENOMIC DNA]</scope>
    <source>
        <strain evidence="1 2">D13</strain>
    </source>
</reference>
<organism evidence="1 2">
    <name type="scientific">Ahniella affigens</name>
    <dbReference type="NCBI Taxonomy" id="2021234"/>
    <lineage>
        <taxon>Bacteria</taxon>
        <taxon>Pseudomonadati</taxon>
        <taxon>Pseudomonadota</taxon>
        <taxon>Gammaproteobacteria</taxon>
        <taxon>Lysobacterales</taxon>
        <taxon>Rhodanobacteraceae</taxon>
        <taxon>Ahniella</taxon>
    </lineage>
</organism>
<protein>
    <submittedName>
        <fullName evidence="1">Uncharacterized protein</fullName>
    </submittedName>
</protein>
<accession>A0A2P1PWS9</accession>
<dbReference type="EMBL" id="CP027860">
    <property type="protein sequence ID" value="AVP99299.1"/>
    <property type="molecule type" value="Genomic_DNA"/>
</dbReference>
<dbReference type="KEGG" id="xba:C7S18_19940"/>
<proteinExistence type="predicted"/>
<name>A0A2P1PWS9_9GAMM</name>
<evidence type="ECO:0000313" key="1">
    <source>
        <dbReference type="EMBL" id="AVP99299.1"/>
    </source>
</evidence>
<reference evidence="1 2" key="1">
    <citation type="submission" date="2018-03" db="EMBL/GenBank/DDBJ databases">
        <title>Ahniella affigens gen. nov., sp. nov., a gammaproteobacterium isolated from sandy soil near a stream.</title>
        <authorList>
            <person name="Ko Y."/>
            <person name="Kim J.-H."/>
        </authorList>
    </citation>
    <scope>NUCLEOTIDE SEQUENCE [LARGE SCALE GENOMIC DNA]</scope>
    <source>
        <strain evidence="1 2">D13</strain>
    </source>
</reference>